<dbReference type="InterPro" id="IPR029000">
    <property type="entry name" value="Cyclophilin-like_dom_sf"/>
</dbReference>
<evidence type="ECO:0000313" key="3">
    <source>
        <dbReference type="EMBL" id="KAK2085371.1"/>
    </source>
</evidence>
<dbReference type="SUPFAM" id="SSF50891">
    <property type="entry name" value="Cyclophilin-like"/>
    <property type="match status" value="1"/>
</dbReference>
<dbReference type="Pfam" id="PF00160">
    <property type="entry name" value="Pro_isomerase"/>
    <property type="match status" value="1"/>
</dbReference>
<organism evidence="3 4">
    <name type="scientific">Saguinus oedipus</name>
    <name type="common">Cotton-top tamarin</name>
    <name type="synonym">Oedipomidas oedipus</name>
    <dbReference type="NCBI Taxonomy" id="9490"/>
    <lineage>
        <taxon>Eukaryota</taxon>
        <taxon>Metazoa</taxon>
        <taxon>Chordata</taxon>
        <taxon>Craniata</taxon>
        <taxon>Vertebrata</taxon>
        <taxon>Euteleostomi</taxon>
        <taxon>Mammalia</taxon>
        <taxon>Eutheria</taxon>
        <taxon>Euarchontoglires</taxon>
        <taxon>Primates</taxon>
        <taxon>Haplorrhini</taxon>
        <taxon>Platyrrhini</taxon>
        <taxon>Cebidae</taxon>
        <taxon>Callitrichinae</taxon>
        <taxon>Saguinus</taxon>
    </lineage>
</organism>
<dbReference type="PANTHER" id="PTHR11071:SF490">
    <property type="entry name" value="PEPTIDYL-PROLYL CIS-TRANS ISOMERASE A"/>
    <property type="match status" value="1"/>
</dbReference>
<proteinExistence type="predicted"/>
<feature type="domain" description="PPIase cyclophilin-type" evidence="2">
    <location>
        <begin position="7"/>
        <end position="125"/>
    </location>
</feature>
<evidence type="ECO:0000256" key="1">
    <source>
        <dbReference type="SAM" id="MobiDB-lite"/>
    </source>
</evidence>
<dbReference type="Proteomes" id="UP001266305">
    <property type="component" value="Unassembled WGS sequence"/>
</dbReference>
<dbReference type="InterPro" id="IPR002130">
    <property type="entry name" value="Cyclophilin-type_PPIase_dom"/>
</dbReference>
<evidence type="ECO:0000313" key="4">
    <source>
        <dbReference type="Proteomes" id="UP001266305"/>
    </source>
</evidence>
<feature type="region of interest" description="Disordered" evidence="1">
    <location>
        <begin position="155"/>
        <end position="203"/>
    </location>
</feature>
<feature type="compositionally biased region" description="Polar residues" evidence="1">
    <location>
        <begin position="155"/>
        <end position="173"/>
    </location>
</feature>
<dbReference type="PROSITE" id="PS50072">
    <property type="entry name" value="CSA_PPIASE_2"/>
    <property type="match status" value="1"/>
</dbReference>
<reference evidence="3 4" key="1">
    <citation type="submission" date="2023-05" db="EMBL/GenBank/DDBJ databases">
        <title>B98-5 Cell Line De Novo Hybrid Assembly: An Optical Mapping Approach.</title>
        <authorList>
            <person name="Kananen K."/>
            <person name="Auerbach J.A."/>
            <person name="Kautto E."/>
            <person name="Blachly J.S."/>
        </authorList>
    </citation>
    <scope>NUCLEOTIDE SEQUENCE [LARGE SCALE GENOMIC DNA]</scope>
    <source>
        <strain evidence="3">B95-8</strain>
        <tissue evidence="3">Cell line</tissue>
    </source>
</reference>
<dbReference type="EMBL" id="JASSZA010000021">
    <property type="protein sequence ID" value="KAK2085371.1"/>
    <property type="molecule type" value="Genomic_DNA"/>
</dbReference>
<name>A0ABQ9TL17_SAGOE</name>
<dbReference type="PANTHER" id="PTHR11071">
    <property type="entry name" value="PEPTIDYL-PROLYL CIS-TRANS ISOMERASE"/>
    <property type="match status" value="1"/>
</dbReference>
<dbReference type="Gene3D" id="2.40.100.10">
    <property type="entry name" value="Cyclophilin-like"/>
    <property type="match status" value="2"/>
</dbReference>
<gene>
    <name evidence="3" type="ORF">P7K49_036671</name>
</gene>
<keyword evidence="4" id="KW-1185">Reference proteome</keyword>
<evidence type="ECO:0000259" key="2">
    <source>
        <dbReference type="PROSITE" id="PS50072"/>
    </source>
</evidence>
<feature type="compositionally biased region" description="Polar residues" evidence="1">
    <location>
        <begin position="183"/>
        <end position="203"/>
    </location>
</feature>
<comment type="caution">
    <text evidence="3">The sequence shown here is derived from an EMBL/GenBank/DDBJ whole genome shotgun (WGS) entry which is preliminary data.</text>
</comment>
<sequence length="355" mass="39499">MVNPTVFFGTAIDSEPLGCVSFELFADKIPKTAENFHALSTGEKGFGLVSPAMHGKSIYREKFDDENFILKIQFLICTTKAERLDSKHMVFGTVREGMSIVEAMECFGSRNGETSKKFSIADCGQSKSAQDFDSHQKTGSENRHKSFMRLKRTFRTAQSSTQNGPVSLSSGGCHSTLPPGQDQPGTENTRIPSATPRKSQNSQIAAEFFPKLETFRSSLSIPSMVQNTKGNMKETEIKDSCFTSQGICPRTNHMQGPSAPGENRPMQQLGRKAQMGKTDPIRNGTERRGQSLYDLLGGDRTWRERKKREVCCMQHKLGMADKKIEHVGSEGLPRHSSLSKKYLVPKKARYAKQVE</sequence>
<accession>A0ABQ9TL17</accession>
<protein>
    <recommendedName>
        <fullName evidence="2">PPIase cyclophilin-type domain-containing protein</fullName>
    </recommendedName>
</protein>
<feature type="region of interest" description="Disordered" evidence="1">
    <location>
        <begin position="244"/>
        <end position="290"/>
    </location>
</feature>